<dbReference type="PROSITE" id="PS50039">
    <property type="entry name" value="FORK_HEAD_3"/>
    <property type="match status" value="1"/>
</dbReference>
<comment type="subcellular location">
    <subcellularLocation>
        <location evidence="5">Nucleus</location>
    </subcellularLocation>
</comment>
<dbReference type="FunFam" id="1.10.10.10:FF:000135">
    <property type="entry name" value="forkhead box protein G1"/>
    <property type="match status" value="1"/>
</dbReference>
<dbReference type="Proteomes" id="UP000095287">
    <property type="component" value="Unplaced"/>
</dbReference>
<protein>
    <recommendedName>
        <fullName evidence="3">Forkhead box protein fkh-2</fullName>
    </recommendedName>
    <alternativeName>
        <fullName evidence="4">Forkhead transcription factor family member fkh-2</fullName>
    </alternativeName>
</protein>
<dbReference type="InterPro" id="IPR030456">
    <property type="entry name" value="TF_fork_head_CS_2"/>
</dbReference>
<sequence length="317" mass="35421">MAALRLTRAQRPLAHSHIAPPQAPPHVGTHPLQTSNHRSQSVGQIDSLPLLHRAAPLTAYLDAVSDTRLLSTMSGFSIDHLLTISQKSPIHFTVETKDEDDANESTTTSVGNTESDESSTSPGTDSELSATEEGTSSISKEEDNGRPRYSYNALITMAIRESKDRRLTLSGIYEYIMKKYPYYRDNKQGWQNSIRHNLSLNKCFVKVPRSYDDPGKGNYWMMDAAAEESIFIGESTGKLRRKANPVSKSRFDNLRPYANPFSMYSPVAPHVPVTQAFINRFPGLVQSMMTMSACPVLTLSFKIKGFPNLYNVLFQRL</sequence>
<dbReference type="GO" id="GO:0005634">
    <property type="term" value="C:nucleus"/>
    <property type="evidence" value="ECO:0007669"/>
    <property type="project" value="UniProtKB-SubCell"/>
</dbReference>
<comment type="function">
    <text evidence="2">Transcription factor. Plays a role in embryogenesis and later development, perhaps acting redundantly with forkhead protein pes-1.</text>
</comment>
<feature type="DNA-binding region" description="Fork-head" evidence="5">
    <location>
        <begin position="146"/>
        <end position="241"/>
    </location>
</feature>
<proteinExistence type="predicted"/>
<feature type="domain" description="Fork-head" evidence="7">
    <location>
        <begin position="146"/>
        <end position="241"/>
    </location>
</feature>
<evidence type="ECO:0000256" key="6">
    <source>
        <dbReference type="SAM" id="MobiDB-lite"/>
    </source>
</evidence>
<dbReference type="GO" id="GO:0006357">
    <property type="term" value="P:regulation of transcription by RNA polymerase II"/>
    <property type="evidence" value="ECO:0007669"/>
    <property type="project" value="TreeGrafter"/>
</dbReference>
<reference evidence="9" key="1">
    <citation type="submission" date="2016-11" db="UniProtKB">
        <authorList>
            <consortium name="WormBaseParasite"/>
        </authorList>
    </citation>
    <scope>IDENTIFICATION</scope>
</reference>
<dbReference type="WBParaSite" id="L893_g1479.t1">
    <property type="protein sequence ID" value="L893_g1479.t1"/>
    <property type="gene ID" value="L893_g1479"/>
</dbReference>
<dbReference type="InterPro" id="IPR036390">
    <property type="entry name" value="WH_DNA-bd_sf"/>
</dbReference>
<evidence type="ECO:0000256" key="3">
    <source>
        <dbReference type="ARBA" id="ARBA00071019"/>
    </source>
</evidence>
<organism evidence="8 9">
    <name type="scientific">Steinernema glaseri</name>
    <dbReference type="NCBI Taxonomy" id="37863"/>
    <lineage>
        <taxon>Eukaryota</taxon>
        <taxon>Metazoa</taxon>
        <taxon>Ecdysozoa</taxon>
        <taxon>Nematoda</taxon>
        <taxon>Chromadorea</taxon>
        <taxon>Rhabditida</taxon>
        <taxon>Tylenchina</taxon>
        <taxon>Panagrolaimomorpha</taxon>
        <taxon>Strongyloidoidea</taxon>
        <taxon>Steinernematidae</taxon>
        <taxon>Steinernema</taxon>
    </lineage>
</organism>
<dbReference type="AlphaFoldDB" id="A0A1I7YCN1"/>
<dbReference type="PRINTS" id="PR00053">
    <property type="entry name" value="FORKHEAD"/>
</dbReference>
<dbReference type="InterPro" id="IPR036388">
    <property type="entry name" value="WH-like_DNA-bd_sf"/>
</dbReference>
<dbReference type="GO" id="GO:0003700">
    <property type="term" value="F:DNA-binding transcription factor activity"/>
    <property type="evidence" value="ECO:0007669"/>
    <property type="project" value="InterPro"/>
</dbReference>
<evidence type="ECO:0000256" key="2">
    <source>
        <dbReference type="ARBA" id="ARBA00056063"/>
    </source>
</evidence>
<dbReference type="GO" id="GO:1990837">
    <property type="term" value="F:sequence-specific double-stranded DNA binding"/>
    <property type="evidence" value="ECO:0007669"/>
    <property type="project" value="TreeGrafter"/>
</dbReference>
<evidence type="ECO:0000256" key="4">
    <source>
        <dbReference type="ARBA" id="ARBA00077297"/>
    </source>
</evidence>
<feature type="compositionally biased region" description="Polar residues" evidence="6">
    <location>
        <begin position="31"/>
        <end position="43"/>
    </location>
</feature>
<evidence type="ECO:0000259" key="7">
    <source>
        <dbReference type="PROSITE" id="PS50039"/>
    </source>
</evidence>
<dbReference type="Pfam" id="PF00250">
    <property type="entry name" value="Forkhead"/>
    <property type="match status" value="1"/>
</dbReference>
<name>A0A1I7YCN1_9BILA</name>
<evidence type="ECO:0000256" key="5">
    <source>
        <dbReference type="PROSITE-ProRule" id="PRU00089"/>
    </source>
</evidence>
<feature type="compositionally biased region" description="Polar residues" evidence="6">
    <location>
        <begin position="104"/>
        <end position="138"/>
    </location>
</feature>
<dbReference type="PROSITE" id="PS00658">
    <property type="entry name" value="FORK_HEAD_2"/>
    <property type="match status" value="1"/>
</dbReference>
<dbReference type="InterPro" id="IPR001766">
    <property type="entry name" value="Fork_head_dom"/>
</dbReference>
<keyword evidence="1 5" id="KW-0238">DNA-binding</keyword>
<dbReference type="Gene3D" id="1.10.10.10">
    <property type="entry name" value="Winged helix-like DNA-binding domain superfamily/Winged helix DNA-binding domain"/>
    <property type="match status" value="1"/>
</dbReference>
<keyword evidence="8" id="KW-1185">Reference proteome</keyword>
<dbReference type="SUPFAM" id="SSF46785">
    <property type="entry name" value="Winged helix' DNA-binding domain"/>
    <property type="match status" value="1"/>
</dbReference>
<evidence type="ECO:0000313" key="9">
    <source>
        <dbReference type="WBParaSite" id="L893_g1479.t1"/>
    </source>
</evidence>
<evidence type="ECO:0000256" key="1">
    <source>
        <dbReference type="ARBA" id="ARBA00023125"/>
    </source>
</evidence>
<dbReference type="SMART" id="SM00339">
    <property type="entry name" value="FH"/>
    <property type="match status" value="1"/>
</dbReference>
<keyword evidence="5" id="KW-0539">Nucleus</keyword>
<evidence type="ECO:0000313" key="8">
    <source>
        <dbReference type="Proteomes" id="UP000095287"/>
    </source>
</evidence>
<accession>A0A1I7YCN1</accession>
<feature type="region of interest" description="Disordered" evidence="6">
    <location>
        <begin position="95"/>
        <end position="145"/>
    </location>
</feature>
<feature type="region of interest" description="Disordered" evidence="6">
    <location>
        <begin position="6"/>
        <end position="43"/>
    </location>
</feature>
<dbReference type="PANTHER" id="PTHR46617">
    <property type="entry name" value="FORKHEAD BOX PROTEIN G1"/>
    <property type="match status" value="1"/>
</dbReference>
<dbReference type="PANTHER" id="PTHR46617:SF3">
    <property type="entry name" value="FORKHEAD BOX PROTEIN G1"/>
    <property type="match status" value="1"/>
</dbReference>
<dbReference type="InterPro" id="IPR047208">
    <property type="entry name" value="FOXG1"/>
</dbReference>